<accession>A0A553HWE1</accession>
<comment type="similarity">
    <text evidence="2">Belongs to the zinc-containing alcohol dehydrogenase family.</text>
</comment>
<dbReference type="AlphaFoldDB" id="A0A553HWE1"/>
<dbReference type="SUPFAM" id="SSF50129">
    <property type="entry name" value="GroES-like"/>
    <property type="match status" value="1"/>
</dbReference>
<comment type="cofactor">
    <cofactor evidence="1">
        <name>Zn(2+)</name>
        <dbReference type="ChEBI" id="CHEBI:29105"/>
    </cofactor>
</comment>
<keyword evidence="5" id="KW-0560">Oxidoreductase</keyword>
<evidence type="ECO:0000259" key="6">
    <source>
        <dbReference type="Pfam" id="PF00107"/>
    </source>
</evidence>
<proteinExistence type="inferred from homology"/>
<evidence type="ECO:0000256" key="2">
    <source>
        <dbReference type="ARBA" id="ARBA00008072"/>
    </source>
</evidence>
<evidence type="ECO:0000256" key="1">
    <source>
        <dbReference type="ARBA" id="ARBA00001947"/>
    </source>
</evidence>
<evidence type="ECO:0000313" key="9">
    <source>
        <dbReference type="Proteomes" id="UP000319160"/>
    </source>
</evidence>
<dbReference type="InterPro" id="IPR013154">
    <property type="entry name" value="ADH-like_N"/>
</dbReference>
<dbReference type="InterPro" id="IPR036291">
    <property type="entry name" value="NAD(P)-bd_dom_sf"/>
</dbReference>
<evidence type="ECO:0000313" key="8">
    <source>
        <dbReference type="EMBL" id="TRX92265.1"/>
    </source>
</evidence>
<comment type="caution">
    <text evidence="8">The sequence shown here is derived from an EMBL/GenBank/DDBJ whole genome shotgun (WGS) entry which is preliminary data.</text>
</comment>
<dbReference type="SUPFAM" id="SSF51735">
    <property type="entry name" value="NAD(P)-binding Rossmann-fold domains"/>
    <property type="match status" value="1"/>
</dbReference>
<dbReference type="EMBL" id="VFLP01000038">
    <property type="protein sequence ID" value="TRX92265.1"/>
    <property type="molecule type" value="Genomic_DNA"/>
</dbReference>
<dbReference type="OrthoDB" id="5407715at2759"/>
<keyword evidence="3" id="KW-0479">Metal-binding</keyword>
<sequence length="377" mass="40150">MSSSENHGLPASFKGLLFNSPSEPPKVTQLPTPKVDAGSVIVRPLYSWIASYADEIYQNGNPRGYALTFPLVGGSHAIGRVAAVPADATTLKVGDLVAAEPLIRARDDVDSKVLLAIYHGVTEEAQRLSKSQWHNGSWAELVRFPLENVHRFDESALQKQGISIQDLGYFGQFAVPYGGLREANLIAGETVLIAPATGNFGGAAVHVALAMGARVIAMGRNEKILSELRDLTPGRVETVKISGTAEADIAALAKFGKVDVFLDLTPPTATNTEHINAGILSVRPKGRVSLMGGINELTIPYSYISSQSIVLIGAHMNTSEQAEDLIKLIERGVLKVGEKAGLKTKGTFNLEDGVEALKLASKEAGAGRAVFFTPNQE</sequence>
<dbReference type="Pfam" id="PF00107">
    <property type="entry name" value="ADH_zinc_N"/>
    <property type="match status" value="1"/>
</dbReference>
<dbReference type="GO" id="GO:0046872">
    <property type="term" value="F:metal ion binding"/>
    <property type="evidence" value="ECO:0007669"/>
    <property type="project" value="UniProtKB-KW"/>
</dbReference>
<dbReference type="Gene3D" id="3.40.50.720">
    <property type="entry name" value="NAD(P)-binding Rossmann-like Domain"/>
    <property type="match status" value="1"/>
</dbReference>
<dbReference type="PANTHER" id="PTHR43350:SF17">
    <property type="entry name" value="NAD-DEPENDENT ALCOHOL DEHYDROGENASE"/>
    <property type="match status" value="1"/>
</dbReference>
<feature type="domain" description="Alcohol dehydrogenase-like C-terminal" evidence="6">
    <location>
        <begin position="201"/>
        <end position="330"/>
    </location>
</feature>
<evidence type="ECO:0000259" key="7">
    <source>
        <dbReference type="Pfam" id="PF08240"/>
    </source>
</evidence>
<evidence type="ECO:0000256" key="5">
    <source>
        <dbReference type="ARBA" id="ARBA00023002"/>
    </source>
</evidence>
<keyword evidence="9" id="KW-1185">Reference proteome</keyword>
<organism evidence="8 9">
    <name type="scientific">Xylaria flabelliformis</name>
    <dbReference type="NCBI Taxonomy" id="2512241"/>
    <lineage>
        <taxon>Eukaryota</taxon>
        <taxon>Fungi</taxon>
        <taxon>Dikarya</taxon>
        <taxon>Ascomycota</taxon>
        <taxon>Pezizomycotina</taxon>
        <taxon>Sordariomycetes</taxon>
        <taxon>Xylariomycetidae</taxon>
        <taxon>Xylariales</taxon>
        <taxon>Xylariaceae</taxon>
        <taxon>Xylaria</taxon>
    </lineage>
</organism>
<gene>
    <name evidence="8" type="ORF">FHL15_006880</name>
</gene>
<name>A0A553HWE1_9PEZI</name>
<evidence type="ECO:0000256" key="4">
    <source>
        <dbReference type="ARBA" id="ARBA00022833"/>
    </source>
</evidence>
<evidence type="ECO:0000256" key="3">
    <source>
        <dbReference type="ARBA" id="ARBA00022723"/>
    </source>
</evidence>
<dbReference type="InterPro" id="IPR013149">
    <property type="entry name" value="ADH-like_C"/>
</dbReference>
<dbReference type="STRING" id="2512241.A0A553HWE1"/>
<protein>
    <submittedName>
        <fullName evidence="8">Uncharacterized protein</fullName>
    </submittedName>
</protein>
<dbReference type="Gene3D" id="3.90.180.10">
    <property type="entry name" value="Medium-chain alcohol dehydrogenases, catalytic domain"/>
    <property type="match status" value="1"/>
</dbReference>
<feature type="domain" description="Alcohol dehydrogenase-like N-terminal" evidence="7">
    <location>
        <begin position="56"/>
        <end position="151"/>
    </location>
</feature>
<dbReference type="PANTHER" id="PTHR43350">
    <property type="entry name" value="NAD-DEPENDENT ALCOHOL DEHYDROGENASE"/>
    <property type="match status" value="1"/>
</dbReference>
<dbReference type="CDD" id="cd05188">
    <property type="entry name" value="MDR"/>
    <property type="match status" value="1"/>
</dbReference>
<dbReference type="Pfam" id="PF08240">
    <property type="entry name" value="ADH_N"/>
    <property type="match status" value="1"/>
</dbReference>
<dbReference type="InterPro" id="IPR011032">
    <property type="entry name" value="GroES-like_sf"/>
</dbReference>
<dbReference type="GO" id="GO:0016491">
    <property type="term" value="F:oxidoreductase activity"/>
    <property type="evidence" value="ECO:0007669"/>
    <property type="project" value="UniProtKB-KW"/>
</dbReference>
<keyword evidence="4" id="KW-0862">Zinc</keyword>
<dbReference type="Proteomes" id="UP000319160">
    <property type="component" value="Unassembled WGS sequence"/>
</dbReference>
<reference evidence="9" key="1">
    <citation type="submission" date="2019-06" db="EMBL/GenBank/DDBJ databases">
        <title>Draft genome sequence of the griseofulvin-producing fungus Xylaria cubensis strain G536.</title>
        <authorList>
            <person name="Mead M.E."/>
            <person name="Raja H.A."/>
            <person name="Steenwyk J.L."/>
            <person name="Knowles S.L."/>
            <person name="Oberlies N.H."/>
            <person name="Rokas A."/>
        </authorList>
    </citation>
    <scope>NUCLEOTIDE SEQUENCE [LARGE SCALE GENOMIC DNA]</scope>
    <source>
        <strain evidence="9">G536</strain>
    </source>
</reference>